<dbReference type="PANTHER" id="PTHR43584">
    <property type="entry name" value="NUCLEOTIDYL TRANSFERASE"/>
    <property type="match status" value="1"/>
</dbReference>
<dbReference type="Pfam" id="PF12804">
    <property type="entry name" value="NTP_transf_3"/>
    <property type="match status" value="1"/>
</dbReference>
<dbReference type="Proteomes" id="UP000186851">
    <property type="component" value="Chromosome"/>
</dbReference>
<proteinExistence type="predicted"/>
<organism evidence="4 5">
    <name type="scientific">Odinarchaeota yellowstonii (strain LCB_4)</name>
    <dbReference type="NCBI Taxonomy" id="1841599"/>
    <lineage>
        <taxon>Archaea</taxon>
        <taxon>Promethearchaeati</taxon>
        <taxon>Candidatus Odinarchaeota</taxon>
        <taxon>Candidatus Odinarchaeia</taxon>
        <taxon>Candidatus Odinarchaeales</taxon>
        <taxon>Candidatus Odinarchaeaceae</taxon>
        <taxon>Candidatus Odinarchaeum</taxon>
    </lineage>
</organism>
<name>A0AAF0D2M8_ODILC</name>
<feature type="domain" description="MobA-like NTP transferase" evidence="3">
    <location>
        <begin position="3"/>
        <end position="106"/>
    </location>
</feature>
<dbReference type="EMBL" id="CP091871">
    <property type="protein sequence ID" value="WEU40532.1"/>
    <property type="molecule type" value="Genomic_DNA"/>
</dbReference>
<dbReference type="PANTHER" id="PTHR43584:SF8">
    <property type="entry name" value="N-ACETYLMURAMATE ALPHA-1-PHOSPHATE URIDYLYLTRANSFERASE"/>
    <property type="match status" value="1"/>
</dbReference>
<dbReference type="InterPro" id="IPR029044">
    <property type="entry name" value="Nucleotide-diphossugar_trans"/>
</dbReference>
<evidence type="ECO:0000256" key="1">
    <source>
        <dbReference type="ARBA" id="ARBA00022679"/>
    </source>
</evidence>
<dbReference type="InterPro" id="IPR025877">
    <property type="entry name" value="MobA-like_NTP_Trfase"/>
</dbReference>
<evidence type="ECO:0000259" key="3">
    <source>
        <dbReference type="Pfam" id="PF12804"/>
    </source>
</evidence>
<protein>
    <submittedName>
        <fullName evidence="4">Phosphocholine cytidylyltransferase family protein</fullName>
    </submittedName>
</protein>
<reference evidence="4" key="2">
    <citation type="journal article" date="2022" name="Nat. Microbiol.">
        <title>A closed Candidatus Odinarchaeum chromosome exposes Asgard archaeal viruses.</title>
        <authorList>
            <person name="Tamarit D."/>
            <person name="Caceres E.F."/>
            <person name="Krupovic M."/>
            <person name="Nijland R."/>
            <person name="Eme L."/>
            <person name="Robinson N.P."/>
            <person name="Ettema T.J.G."/>
        </authorList>
    </citation>
    <scope>NUCLEOTIDE SEQUENCE</scope>
    <source>
        <strain evidence="4">LCB_4</strain>
    </source>
</reference>
<sequence length="240" mass="27800">MKAVILAAGVNRRLRALAKEIPKCLLKIGNITIIDYQISILSSVGNFKFQDIFIIGGYKIEKLDYLKSFGVNIVYNPKFEVFNNIYSFYLIKNFISEDFILFNGDTVADRRILEFLLMSNNKTIFAVDNVKKLGWEEMKVLVKDNKILKFGKELNPNTAQGEYIGWAKFGWKDATVIFNYIDKLLTEGKTGIWYENAINYVLDEICAFPIYTNGLPWIEIDTPEDYEEAKKLQDKLLYTY</sequence>
<dbReference type="Gene3D" id="3.90.550.10">
    <property type="entry name" value="Spore Coat Polysaccharide Biosynthesis Protein SpsA, Chain A"/>
    <property type="match status" value="1"/>
</dbReference>
<dbReference type="CDD" id="cd02523">
    <property type="entry name" value="PC_cytidylyltransferase"/>
    <property type="match status" value="1"/>
</dbReference>
<evidence type="ECO:0000256" key="2">
    <source>
        <dbReference type="ARBA" id="ARBA00022695"/>
    </source>
</evidence>
<dbReference type="SUPFAM" id="SSF53448">
    <property type="entry name" value="Nucleotide-diphospho-sugar transferases"/>
    <property type="match status" value="1"/>
</dbReference>
<gene>
    <name evidence="4" type="ORF">OdinLCB4_000975</name>
</gene>
<dbReference type="AlphaFoldDB" id="A0AAF0D2M8"/>
<keyword evidence="2 4" id="KW-0548">Nucleotidyltransferase</keyword>
<reference evidence="4" key="1">
    <citation type="journal article" date="2017" name="Nature">
        <title>Asgard archaea illuminate the origin of eukaryotic cellular complexity.</title>
        <authorList>
            <person name="Zaremba-Niedzwiedzka K."/>
            <person name="Caceres E.F."/>
            <person name="Saw J.H."/>
            <person name="Backstrom D."/>
            <person name="Juzokaite L."/>
            <person name="Vancaester E."/>
            <person name="Seitz K.W."/>
            <person name="Anantharaman K."/>
            <person name="Starnawski P."/>
            <person name="Kjeldsen K.U."/>
            <person name="Scott M.B."/>
            <person name="Nunoura T."/>
            <person name="Banfield J.F."/>
            <person name="Schramm A."/>
            <person name="Baker B.J."/>
            <person name="Spang A."/>
            <person name="Ettema T.J.G."/>
        </authorList>
    </citation>
    <scope>NUCLEOTIDE SEQUENCE</scope>
    <source>
        <strain evidence="4">LCB_4</strain>
    </source>
</reference>
<evidence type="ECO:0000313" key="5">
    <source>
        <dbReference type="Proteomes" id="UP000186851"/>
    </source>
</evidence>
<accession>A0AAF0D2M8</accession>
<evidence type="ECO:0000313" key="4">
    <source>
        <dbReference type="EMBL" id="WEU40532.1"/>
    </source>
</evidence>
<dbReference type="InterPro" id="IPR050065">
    <property type="entry name" value="GlmU-like"/>
</dbReference>
<dbReference type="KEGG" id="oyw:OdinLCB4_000975"/>
<dbReference type="GO" id="GO:0016779">
    <property type="term" value="F:nucleotidyltransferase activity"/>
    <property type="evidence" value="ECO:0007669"/>
    <property type="project" value="UniProtKB-KW"/>
</dbReference>
<keyword evidence="1" id="KW-0808">Transferase</keyword>